<organism evidence="1 2">
    <name type="scientific">Triplophysa tibetana</name>
    <dbReference type="NCBI Taxonomy" id="1572043"/>
    <lineage>
        <taxon>Eukaryota</taxon>
        <taxon>Metazoa</taxon>
        <taxon>Chordata</taxon>
        <taxon>Craniata</taxon>
        <taxon>Vertebrata</taxon>
        <taxon>Euteleostomi</taxon>
        <taxon>Actinopterygii</taxon>
        <taxon>Neopterygii</taxon>
        <taxon>Teleostei</taxon>
        <taxon>Ostariophysi</taxon>
        <taxon>Cypriniformes</taxon>
        <taxon>Nemacheilidae</taxon>
        <taxon>Triplophysa</taxon>
    </lineage>
</organism>
<keyword evidence="2" id="KW-1185">Reference proteome</keyword>
<dbReference type="AlphaFoldDB" id="A0A5A9PKK3"/>
<sequence>MPERHRHPPPQLDTCHPQISLEFNSLVTLDLSKSFYEGIDHHLTKLLCLYCSKCRMEIVEMRAIMDSPDKNRPVIDNLRICTQDTKEFGHLTPRAPPHIYHGAPWS</sequence>
<name>A0A5A9PKK3_9TELE</name>
<evidence type="ECO:0000313" key="2">
    <source>
        <dbReference type="Proteomes" id="UP000324632"/>
    </source>
</evidence>
<proteinExistence type="predicted"/>
<protein>
    <submittedName>
        <fullName evidence="1">Uncharacterized protein</fullName>
    </submittedName>
</protein>
<dbReference type="EMBL" id="SOYY01000003">
    <property type="protein sequence ID" value="KAA0722904.1"/>
    <property type="molecule type" value="Genomic_DNA"/>
</dbReference>
<dbReference type="Proteomes" id="UP000324632">
    <property type="component" value="Chromosome 3"/>
</dbReference>
<accession>A0A5A9PKK3</accession>
<comment type="caution">
    <text evidence="1">The sequence shown here is derived from an EMBL/GenBank/DDBJ whole genome shotgun (WGS) entry which is preliminary data.</text>
</comment>
<gene>
    <name evidence="1" type="ORF">E1301_Tti013669</name>
</gene>
<evidence type="ECO:0000313" key="1">
    <source>
        <dbReference type="EMBL" id="KAA0722904.1"/>
    </source>
</evidence>
<reference evidence="1 2" key="1">
    <citation type="journal article" date="2019" name="Mol. Ecol. Resour.">
        <title>Chromosome-level genome assembly of Triplophysa tibetana, a fish adapted to the harsh high-altitude environment of the Tibetan Plateau.</title>
        <authorList>
            <person name="Yang X."/>
            <person name="Liu H."/>
            <person name="Ma Z."/>
            <person name="Zou Y."/>
            <person name="Zou M."/>
            <person name="Mao Y."/>
            <person name="Li X."/>
            <person name="Wang H."/>
            <person name="Chen T."/>
            <person name="Wang W."/>
            <person name="Yang R."/>
        </authorList>
    </citation>
    <scope>NUCLEOTIDE SEQUENCE [LARGE SCALE GENOMIC DNA]</scope>
    <source>
        <strain evidence="1">TTIB1903HZAU</strain>
        <tissue evidence="1">Muscle</tissue>
    </source>
</reference>